<keyword evidence="7 9" id="KW-0807">Transducer</keyword>
<evidence type="ECO:0000256" key="9">
    <source>
        <dbReference type="PROSITE-ProRule" id="PRU00284"/>
    </source>
</evidence>
<proteinExistence type="inferred from homology"/>
<dbReference type="PRINTS" id="PR00260">
    <property type="entry name" value="CHEMTRNSDUCR"/>
</dbReference>
<dbReference type="OrthoDB" id="2489132at2"/>
<gene>
    <name evidence="13" type="ORF">SAMN05421553_1209</name>
</gene>
<feature type="domain" description="HAMP" evidence="12">
    <location>
        <begin position="211"/>
        <end position="264"/>
    </location>
</feature>
<evidence type="ECO:0000256" key="8">
    <source>
        <dbReference type="ARBA" id="ARBA00029447"/>
    </source>
</evidence>
<comment type="subcellular location">
    <subcellularLocation>
        <location evidence="1">Cell membrane</location>
        <topology evidence="1">Multi-pass membrane protein</topology>
    </subcellularLocation>
</comment>
<dbReference type="FunFam" id="1.10.287.950:FF:000001">
    <property type="entry name" value="Methyl-accepting chemotaxis sensory transducer"/>
    <property type="match status" value="1"/>
</dbReference>
<organism evidence="13 14">
    <name type="scientific">Pseudomonas anguilliseptica</name>
    <dbReference type="NCBI Taxonomy" id="53406"/>
    <lineage>
        <taxon>Bacteria</taxon>
        <taxon>Pseudomonadati</taxon>
        <taxon>Pseudomonadota</taxon>
        <taxon>Gammaproteobacteria</taxon>
        <taxon>Pseudomonadales</taxon>
        <taxon>Pseudomonadaceae</taxon>
        <taxon>Pseudomonas</taxon>
    </lineage>
</organism>
<dbReference type="InterPro" id="IPR024478">
    <property type="entry name" value="HlyB_4HB_MCP"/>
</dbReference>
<dbReference type="InterPro" id="IPR003660">
    <property type="entry name" value="HAMP_dom"/>
</dbReference>
<evidence type="ECO:0000259" key="11">
    <source>
        <dbReference type="PROSITE" id="PS50111"/>
    </source>
</evidence>
<dbReference type="SMART" id="SM00304">
    <property type="entry name" value="HAMP"/>
    <property type="match status" value="1"/>
</dbReference>
<dbReference type="Proteomes" id="UP000242849">
    <property type="component" value="Unassembled WGS sequence"/>
</dbReference>
<dbReference type="Pfam" id="PF00015">
    <property type="entry name" value="MCPsignal"/>
    <property type="match status" value="1"/>
</dbReference>
<dbReference type="InterPro" id="IPR004089">
    <property type="entry name" value="MCPsignal_dom"/>
</dbReference>
<dbReference type="PANTHER" id="PTHR32089">
    <property type="entry name" value="METHYL-ACCEPTING CHEMOTAXIS PROTEIN MCPB"/>
    <property type="match status" value="1"/>
</dbReference>
<feature type="transmembrane region" description="Helical" evidence="10">
    <location>
        <begin position="191"/>
        <end position="214"/>
    </location>
</feature>
<keyword evidence="2" id="KW-1003">Cell membrane</keyword>
<evidence type="ECO:0000256" key="2">
    <source>
        <dbReference type="ARBA" id="ARBA00022475"/>
    </source>
</evidence>
<feature type="transmembrane region" description="Helical" evidence="10">
    <location>
        <begin position="12"/>
        <end position="30"/>
    </location>
</feature>
<keyword evidence="6 10" id="KW-0472">Membrane</keyword>
<dbReference type="PROSITE" id="PS50111">
    <property type="entry name" value="CHEMOTAXIS_TRANSDUC_2"/>
    <property type="match status" value="1"/>
</dbReference>
<dbReference type="Pfam" id="PF12729">
    <property type="entry name" value="4HB_MCP_1"/>
    <property type="match status" value="1"/>
</dbReference>
<dbReference type="Gene3D" id="1.10.287.950">
    <property type="entry name" value="Methyl-accepting chemotaxis protein"/>
    <property type="match status" value="1"/>
</dbReference>
<dbReference type="STRING" id="53406.SAMN05421553_1209"/>
<evidence type="ECO:0000256" key="7">
    <source>
        <dbReference type="ARBA" id="ARBA00023224"/>
    </source>
</evidence>
<evidence type="ECO:0000256" key="10">
    <source>
        <dbReference type="SAM" id="Phobius"/>
    </source>
</evidence>
<dbReference type="CDD" id="cd11386">
    <property type="entry name" value="MCP_signal"/>
    <property type="match status" value="1"/>
</dbReference>
<dbReference type="Pfam" id="PF00672">
    <property type="entry name" value="HAMP"/>
    <property type="match status" value="1"/>
</dbReference>
<evidence type="ECO:0000313" key="14">
    <source>
        <dbReference type="Proteomes" id="UP000242849"/>
    </source>
</evidence>
<dbReference type="GO" id="GO:0007165">
    <property type="term" value="P:signal transduction"/>
    <property type="evidence" value="ECO:0007669"/>
    <property type="project" value="UniProtKB-KW"/>
</dbReference>
<keyword evidence="5 10" id="KW-1133">Transmembrane helix</keyword>
<dbReference type="SMART" id="SM00283">
    <property type="entry name" value="MA"/>
    <property type="match status" value="1"/>
</dbReference>
<dbReference type="PANTHER" id="PTHR32089:SF119">
    <property type="entry name" value="METHYL-ACCEPTING CHEMOTAXIS PROTEIN CTPL"/>
    <property type="match status" value="1"/>
</dbReference>
<dbReference type="PROSITE" id="PS50885">
    <property type="entry name" value="HAMP"/>
    <property type="match status" value="1"/>
</dbReference>
<feature type="domain" description="Methyl-accepting transducer" evidence="11">
    <location>
        <begin position="269"/>
        <end position="505"/>
    </location>
</feature>
<dbReference type="SUPFAM" id="SSF58104">
    <property type="entry name" value="Methyl-accepting chemotaxis protein (MCP) signaling domain"/>
    <property type="match status" value="1"/>
</dbReference>
<evidence type="ECO:0000313" key="13">
    <source>
        <dbReference type="EMBL" id="SEC65130.1"/>
    </source>
</evidence>
<evidence type="ECO:0000259" key="12">
    <source>
        <dbReference type="PROSITE" id="PS50885"/>
    </source>
</evidence>
<name>A0A1H4U957_PSEAG</name>
<evidence type="ECO:0000256" key="5">
    <source>
        <dbReference type="ARBA" id="ARBA00022989"/>
    </source>
</evidence>
<keyword evidence="3" id="KW-0488">Methylation</keyword>
<dbReference type="EMBL" id="FNSC01000001">
    <property type="protein sequence ID" value="SEC65130.1"/>
    <property type="molecule type" value="Genomic_DNA"/>
</dbReference>
<dbReference type="GO" id="GO:0004888">
    <property type="term" value="F:transmembrane signaling receptor activity"/>
    <property type="evidence" value="ECO:0007669"/>
    <property type="project" value="InterPro"/>
</dbReference>
<accession>A0A1H4U957</accession>
<evidence type="ECO:0000256" key="6">
    <source>
        <dbReference type="ARBA" id="ARBA00023136"/>
    </source>
</evidence>
<evidence type="ECO:0000256" key="4">
    <source>
        <dbReference type="ARBA" id="ARBA00022692"/>
    </source>
</evidence>
<dbReference type="GO" id="GO:0005886">
    <property type="term" value="C:plasma membrane"/>
    <property type="evidence" value="ECO:0007669"/>
    <property type="project" value="UniProtKB-SubCell"/>
</dbReference>
<keyword evidence="4 10" id="KW-0812">Transmembrane</keyword>
<keyword evidence="14" id="KW-1185">Reference proteome</keyword>
<dbReference type="InterPro" id="IPR004090">
    <property type="entry name" value="Chemotax_Me-accpt_rcpt"/>
</dbReference>
<comment type="similarity">
    <text evidence="8">Belongs to the methyl-accepting chemotaxis (MCP) protein family.</text>
</comment>
<protein>
    <submittedName>
        <fullName evidence="13">Methyl-accepting chemotaxis protein</fullName>
    </submittedName>
</protein>
<dbReference type="CDD" id="cd06225">
    <property type="entry name" value="HAMP"/>
    <property type="match status" value="1"/>
</dbReference>
<dbReference type="AlphaFoldDB" id="A0A1H4U957"/>
<evidence type="ECO:0000256" key="1">
    <source>
        <dbReference type="ARBA" id="ARBA00004651"/>
    </source>
</evidence>
<sequence length="541" mass="57730">MLAQLTVRTRLLLLAVVPLLMLIVVIGMALSRASKINDSFHELYTDRMRPISQLKVVSDAYAVAMVDALHKYRGGVFDESTLRKAFSDARSRGDKAWAEYTATRLTADESSRVERTKPYLLRVQQLADQYLGQVGNGQLLAAEAGPFNRTLYDTFDPLGGELEGLISLQLSEGERLNVETTTQYQSMRTSFLLIGAVALILVLVAALLISLSIIRPLAGLRSLISEVQQSSNLTLRADASGRDEVSDAARAFNTMLEHQQALIRHLADTATQLAAASEEMSAISAQVSQAATAQGDQTSMVATAVHQVSVAVQEVARNAQSTASNAADANKEARQGSELVQSNLTSIQGLSVSVEKAGEVIDTLHNQSDEISKVLGVIQSIAEQTNLLALNAAIEAARAGEAGRGFAVVADEVRSLASNTQKATESIRSMIDALQCGARSAVSAMQLSREQAQNSVSHAREAGEVLNHIAHAIEGIADGNVQISAATEEQTAVANEISQNISSLNDSIGEVVNGAEQSSIASRDLAQLATGLQQQIQRFRA</sequence>
<dbReference type="GO" id="GO:0006935">
    <property type="term" value="P:chemotaxis"/>
    <property type="evidence" value="ECO:0007669"/>
    <property type="project" value="InterPro"/>
</dbReference>
<reference evidence="14" key="1">
    <citation type="submission" date="2016-10" db="EMBL/GenBank/DDBJ databases">
        <authorList>
            <person name="Varghese N."/>
            <person name="Submissions S."/>
        </authorList>
    </citation>
    <scope>NUCLEOTIDE SEQUENCE [LARGE SCALE GENOMIC DNA]</scope>
    <source>
        <strain evidence="14">DSM 12111</strain>
    </source>
</reference>
<evidence type="ECO:0000256" key="3">
    <source>
        <dbReference type="ARBA" id="ARBA00022481"/>
    </source>
</evidence>